<dbReference type="RefSeq" id="WP_064298266.1">
    <property type="nucleotide sequence ID" value="NZ_JAIVFG010000029.1"/>
</dbReference>
<dbReference type="InterPro" id="IPR046582">
    <property type="entry name" value="DUF6630"/>
</dbReference>
<organism evidence="2 3">
    <name type="scientific">Ralstonia solanacearum</name>
    <name type="common">Pseudomonas solanacearum</name>
    <dbReference type="NCBI Taxonomy" id="305"/>
    <lineage>
        <taxon>Bacteria</taxon>
        <taxon>Pseudomonadati</taxon>
        <taxon>Pseudomonadota</taxon>
        <taxon>Betaproteobacteria</taxon>
        <taxon>Burkholderiales</taxon>
        <taxon>Burkholderiaceae</taxon>
        <taxon>Ralstonia</taxon>
        <taxon>Ralstonia solanacearum species complex</taxon>
    </lineage>
</organism>
<dbReference type="Pfam" id="PF20335">
    <property type="entry name" value="DUF6630"/>
    <property type="match status" value="1"/>
</dbReference>
<evidence type="ECO:0000259" key="1">
    <source>
        <dbReference type="Pfam" id="PF20335"/>
    </source>
</evidence>
<reference evidence="2" key="1">
    <citation type="submission" date="2021-09" db="EMBL/GenBank/DDBJ databases">
        <title>Genomic analysis of Ralstonia spp.</title>
        <authorList>
            <person name="Aburjaile F."/>
            <person name="Ariute J.C."/>
            <person name="Pais A.K.L."/>
            <person name="Albuquerque G.M.R."/>
            <person name="Silva A.M.F."/>
            <person name="Brenig B."/>
            <person name="Azevedo V."/>
            <person name="Matiuzzi M."/>
            <person name="Ramos R."/>
            <person name="Goes-Neto A."/>
            <person name="Soares S."/>
            <person name="Iseppon A.M.B."/>
            <person name="Souza E."/>
            <person name="Gama M."/>
        </authorList>
    </citation>
    <scope>NUCLEOTIDE SEQUENCE</scope>
    <source>
        <strain evidence="2">CCRMRs91</strain>
    </source>
</reference>
<evidence type="ECO:0000313" key="2">
    <source>
        <dbReference type="EMBL" id="MDB0572473.1"/>
    </source>
</evidence>
<name>A0AAW5ZSU0_RALSL</name>
<proteinExistence type="predicted"/>
<sequence length="204" mass="23366">MLKLFKRLFSRPAAAAQADIERLSDEDIVREYFPFVPPPAESIDALVELVRLVASTLEDAKVTRLVARARSGEEPGDSIEWHLQYALYDLDEALPWTLSLFVDCKFYAEIEWQTANILETLGIGARWKWTREPAQRSVAIGLLDFDDWLRPHGYQLLFLDTGSDYYFAFPIRSAQLDAAQDCIRRAQLPVEQADAFRISQQVEP</sequence>
<feature type="domain" description="DUF6630" evidence="1">
    <location>
        <begin position="46"/>
        <end position="191"/>
    </location>
</feature>
<evidence type="ECO:0000313" key="3">
    <source>
        <dbReference type="Proteomes" id="UP001144050"/>
    </source>
</evidence>
<dbReference type="AlphaFoldDB" id="A0AAW5ZSU0"/>
<dbReference type="EMBL" id="JAIVFG010000029">
    <property type="protein sequence ID" value="MDB0572473.1"/>
    <property type="molecule type" value="Genomic_DNA"/>
</dbReference>
<protein>
    <recommendedName>
        <fullName evidence="1">DUF6630 domain-containing protein</fullName>
    </recommendedName>
</protein>
<accession>A0AAW5ZSU0</accession>
<comment type="caution">
    <text evidence="2">The sequence shown here is derived from an EMBL/GenBank/DDBJ whole genome shotgun (WGS) entry which is preliminary data.</text>
</comment>
<dbReference type="Proteomes" id="UP001144050">
    <property type="component" value="Unassembled WGS sequence"/>
</dbReference>
<gene>
    <name evidence="2" type="ORF">LBW59_17065</name>
</gene>